<dbReference type="PaxDb" id="67767-A0A0J7K8D1"/>
<reference evidence="9 10" key="1">
    <citation type="submission" date="2015-04" db="EMBL/GenBank/DDBJ databases">
        <title>Lasius niger genome sequencing.</title>
        <authorList>
            <person name="Konorov E.A."/>
            <person name="Nikitin M.A."/>
            <person name="Kirill M.V."/>
            <person name="Chang P."/>
        </authorList>
    </citation>
    <scope>NUCLEOTIDE SEQUENCE [LARGE SCALE GENOMIC DNA]</scope>
    <source>
        <tissue evidence="9">Whole</tissue>
    </source>
</reference>
<keyword evidence="10" id="KW-1185">Reference proteome</keyword>
<sequence>MALCDSKYCFTWVELGNYGSLSNCSVFSSSAFGIAIEERSLNFPDPEPLPGSNVLVPYFLVGDEAFPLRTDLMRPYPRRNLTGEAHRIFNYRLSRGRLTIENAFGILASRWRVLRTTLAHHPSNAESIILASVCLHNFVMNKEEHLQGFKQYCPSSYVGHEDNNHNIVPGEWRREPFCDYFQNIGRLGGNRGALVAIHQRDTIAKYFLSEEGQVPWQWQTVYRGFDINMP</sequence>
<keyword evidence="4" id="KW-0540">Nuclease</keyword>
<evidence type="ECO:0000313" key="10">
    <source>
        <dbReference type="Proteomes" id="UP000036403"/>
    </source>
</evidence>
<accession>A0A0J7K8D1</accession>
<protein>
    <submittedName>
        <fullName evidence="9">Nuclease harbi1-like protein</fullName>
    </submittedName>
</protein>
<comment type="caution">
    <text evidence="9">The sequence shown here is derived from an EMBL/GenBank/DDBJ whole genome shotgun (WGS) entry which is preliminary data.</text>
</comment>
<comment type="similarity">
    <text evidence="3">Belongs to the HARBI1 family.</text>
</comment>
<dbReference type="GO" id="GO:0005634">
    <property type="term" value="C:nucleus"/>
    <property type="evidence" value="ECO:0007669"/>
    <property type="project" value="UniProtKB-SubCell"/>
</dbReference>
<evidence type="ECO:0000256" key="5">
    <source>
        <dbReference type="ARBA" id="ARBA00022723"/>
    </source>
</evidence>
<evidence type="ECO:0000256" key="2">
    <source>
        <dbReference type="ARBA" id="ARBA00004123"/>
    </source>
</evidence>
<gene>
    <name evidence="9" type="ORF">RF55_14439</name>
</gene>
<evidence type="ECO:0000256" key="1">
    <source>
        <dbReference type="ARBA" id="ARBA00001968"/>
    </source>
</evidence>
<dbReference type="InterPro" id="IPR045249">
    <property type="entry name" value="HARBI1-like"/>
</dbReference>
<evidence type="ECO:0000313" key="9">
    <source>
        <dbReference type="EMBL" id="KMQ86544.1"/>
    </source>
</evidence>
<keyword evidence="7" id="KW-0539">Nucleus</keyword>
<dbReference type="PANTHER" id="PTHR22930">
    <property type="match status" value="1"/>
</dbReference>
<dbReference type="Pfam" id="PF13359">
    <property type="entry name" value="DDE_Tnp_4"/>
    <property type="match status" value="1"/>
</dbReference>
<dbReference type="InterPro" id="IPR027806">
    <property type="entry name" value="HARBI1_dom"/>
</dbReference>
<evidence type="ECO:0000256" key="6">
    <source>
        <dbReference type="ARBA" id="ARBA00022801"/>
    </source>
</evidence>
<evidence type="ECO:0000259" key="8">
    <source>
        <dbReference type="Pfam" id="PF13359"/>
    </source>
</evidence>
<dbReference type="Proteomes" id="UP000036403">
    <property type="component" value="Unassembled WGS sequence"/>
</dbReference>
<comment type="subcellular location">
    <subcellularLocation>
        <location evidence="2">Nucleus</location>
    </subcellularLocation>
</comment>
<name>A0A0J7K8D1_LASNI</name>
<comment type="cofactor">
    <cofactor evidence="1">
        <name>a divalent metal cation</name>
        <dbReference type="ChEBI" id="CHEBI:60240"/>
    </cofactor>
</comment>
<dbReference type="AlphaFoldDB" id="A0A0J7K8D1"/>
<dbReference type="GO" id="GO:0016787">
    <property type="term" value="F:hydrolase activity"/>
    <property type="evidence" value="ECO:0007669"/>
    <property type="project" value="UniProtKB-KW"/>
</dbReference>
<dbReference type="GO" id="GO:0046872">
    <property type="term" value="F:metal ion binding"/>
    <property type="evidence" value="ECO:0007669"/>
    <property type="project" value="UniProtKB-KW"/>
</dbReference>
<organism evidence="9 10">
    <name type="scientific">Lasius niger</name>
    <name type="common">Black garden ant</name>
    <dbReference type="NCBI Taxonomy" id="67767"/>
    <lineage>
        <taxon>Eukaryota</taxon>
        <taxon>Metazoa</taxon>
        <taxon>Ecdysozoa</taxon>
        <taxon>Arthropoda</taxon>
        <taxon>Hexapoda</taxon>
        <taxon>Insecta</taxon>
        <taxon>Pterygota</taxon>
        <taxon>Neoptera</taxon>
        <taxon>Endopterygota</taxon>
        <taxon>Hymenoptera</taxon>
        <taxon>Apocrita</taxon>
        <taxon>Aculeata</taxon>
        <taxon>Formicoidea</taxon>
        <taxon>Formicidae</taxon>
        <taxon>Formicinae</taxon>
        <taxon>Lasius</taxon>
        <taxon>Lasius</taxon>
    </lineage>
</organism>
<dbReference type="EMBL" id="LBMM01011923">
    <property type="protein sequence ID" value="KMQ86544.1"/>
    <property type="molecule type" value="Genomic_DNA"/>
</dbReference>
<dbReference type="GO" id="GO:0004518">
    <property type="term" value="F:nuclease activity"/>
    <property type="evidence" value="ECO:0007669"/>
    <property type="project" value="UniProtKB-KW"/>
</dbReference>
<evidence type="ECO:0000256" key="4">
    <source>
        <dbReference type="ARBA" id="ARBA00022722"/>
    </source>
</evidence>
<dbReference type="STRING" id="67767.A0A0J7K8D1"/>
<proteinExistence type="inferred from homology"/>
<keyword evidence="6" id="KW-0378">Hydrolase</keyword>
<dbReference type="PANTHER" id="PTHR22930:SF269">
    <property type="entry name" value="NUCLEASE HARBI1-LIKE PROTEIN"/>
    <property type="match status" value="1"/>
</dbReference>
<feature type="domain" description="DDE Tnp4" evidence="8">
    <location>
        <begin position="2"/>
        <end position="137"/>
    </location>
</feature>
<evidence type="ECO:0000256" key="7">
    <source>
        <dbReference type="ARBA" id="ARBA00023242"/>
    </source>
</evidence>
<evidence type="ECO:0000256" key="3">
    <source>
        <dbReference type="ARBA" id="ARBA00006958"/>
    </source>
</evidence>
<keyword evidence="5" id="KW-0479">Metal-binding</keyword>
<dbReference type="OrthoDB" id="6627079at2759"/>